<reference evidence="1" key="1">
    <citation type="submission" date="2022-04" db="EMBL/GenBank/DDBJ databases">
        <title>Carnegiea gigantea Genome sequencing and assembly v2.</title>
        <authorList>
            <person name="Copetti D."/>
            <person name="Sanderson M.J."/>
            <person name="Burquez A."/>
            <person name="Wojciechowski M.F."/>
        </authorList>
    </citation>
    <scope>NUCLEOTIDE SEQUENCE</scope>
    <source>
        <strain evidence="1">SGP5-SGP5p</strain>
        <tissue evidence="1">Aerial part</tissue>
    </source>
</reference>
<organism evidence="1 2">
    <name type="scientific">Carnegiea gigantea</name>
    <dbReference type="NCBI Taxonomy" id="171969"/>
    <lineage>
        <taxon>Eukaryota</taxon>
        <taxon>Viridiplantae</taxon>
        <taxon>Streptophyta</taxon>
        <taxon>Embryophyta</taxon>
        <taxon>Tracheophyta</taxon>
        <taxon>Spermatophyta</taxon>
        <taxon>Magnoliopsida</taxon>
        <taxon>eudicotyledons</taxon>
        <taxon>Gunneridae</taxon>
        <taxon>Pentapetalae</taxon>
        <taxon>Caryophyllales</taxon>
        <taxon>Cactineae</taxon>
        <taxon>Cactaceae</taxon>
        <taxon>Cactoideae</taxon>
        <taxon>Echinocereeae</taxon>
        <taxon>Carnegiea</taxon>
    </lineage>
</organism>
<keyword evidence="2" id="KW-1185">Reference proteome</keyword>
<proteinExistence type="predicted"/>
<dbReference type="AlphaFoldDB" id="A0A9Q1Q4K2"/>
<evidence type="ECO:0000313" key="2">
    <source>
        <dbReference type="Proteomes" id="UP001153076"/>
    </source>
</evidence>
<protein>
    <submittedName>
        <fullName evidence="1">Uncharacterized protein</fullName>
    </submittedName>
</protein>
<sequence>MPGRDTRVYLQKMKIQGDCLKMRMNTQAKPSKIQGGELETLHFPASTKSEYNGSPYVYSSSLNTRGASPKIETSIGLLEDGPHQVLCQDSAHDTPLRNLIHDHGVEDRLHHLGDVRVLSIPRSHAKVKTQTEDEVILREGPRTLGRGLPQQPSKDFLNVFSLHLGASEIQKVNHLFLLSLSTLKDWRMGRR</sequence>
<comment type="caution">
    <text evidence="1">The sequence shown here is derived from an EMBL/GenBank/DDBJ whole genome shotgun (WGS) entry which is preliminary data.</text>
</comment>
<name>A0A9Q1Q4K2_9CARY</name>
<evidence type="ECO:0000313" key="1">
    <source>
        <dbReference type="EMBL" id="KAJ8428640.1"/>
    </source>
</evidence>
<accession>A0A9Q1Q4K2</accession>
<dbReference type="Proteomes" id="UP001153076">
    <property type="component" value="Unassembled WGS sequence"/>
</dbReference>
<dbReference type="EMBL" id="JAKOGI010000986">
    <property type="protein sequence ID" value="KAJ8428640.1"/>
    <property type="molecule type" value="Genomic_DNA"/>
</dbReference>
<gene>
    <name evidence="1" type="ORF">Cgig2_017139</name>
</gene>